<keyword evidence="2" id="KW-0808">Transferase</keyword>
<dbReference type="EMBL" id="JAAXOO010000007">
    <property type="protein sequence ID" value="NKY36914.1"/>
    <property type="molecule type" value="Genomic_DNA"/>
</dbReference>
<protein>
    <submittedName>
        <fullName evidence="2">Nucleoside/nucleotide kinase family protein</fullName>
    </submittedName>
</protein>
<dbReference type="PANTHER" id="PTHR10285">
    <property type="entry name" value="URIDINE KINASE"/>
    <property type="match status" value="1"/>
</dbReference>
<dbReference type="InterPro" id="IPR006083">
    <property type="entry name" value="PRK/URK"/>
</dbReference>
<dbReference type="GO" id="GO:0016301">
    <property type="term" value="F:kinase activity"/>
    <property type="evidence" value="ECO:0007669"/>
    <property type="project" value="UniProtKB-KW"/>
</dbReference>
<gene>
    <name evidence="2" type="ORF">HGA13_28160</name>
</gene>
<evidence type="ECO:0000313" key="2">
    <source>
        <dbReference type="EMBL" id="NKY36914.1"/>
    </source>
</evidence>
<dbReference type="Pfam" id="PF00485">
    <property type="entry name" value="PRK"/>
    <property type="match status" value="1"/>
</dbReference>
<feature type="domain" description="Phosphoribulokinase/uridine kinase" evidence="1">
    <location>
        <begin position="25"/>
        <end position="160"/>
    </location>
</feature>
<dbReference type="SUPFAM" id="SSF52540">
    <property type="entry name" value="P-loop containing nucleoside triphosphate hydrolases"/>
    <property type="match status" value="1"/>
</dbReference>
<accession>A0A846XTN7</accession>
<dbReference type="AlphaFoldDB" id="A0A846XTN7"/>
<sequence>MVASVDDLARRVRAAADGLDRRYLVGLAGPPGAGKSTLAFALATALNRSDEELAGVAPMDGFHRTGQDLSAAGELENKGQPGTFDIGGFTAKLRELRSVVVGAEVGWPVYDREIHDPVPDGVVFRRQRIVVVEGNYLLLDEPGWRDVRSYLDECWYLDAGAESIGQRLYERHIAGGKAPEVARARIAYNDLPNAALVAGTRGRADLVLTLRGEEYLVRAAR</sequence>
<dbReference type="Proteomes" id="UP000565715">
    <property type="component" value="Unassembled WGS sequence"/>
</dbReference>
<dbReference type="Gene3D" id="3.40.50.300">
    <property type="entry name" value="P-loop containing nucleotide triphosphate hydrolases"/>
    <property type="match status" value="1"/>
</dbReference>
<proteinExistence type="predicted"/>
<name>A0A846XTN7_9NOCA</name>
<keyword evidence="2" id="KW-0418">Kinase</keyword>
<dbReference type="RefSeq" id="WP_068039561.1">
    <property type="nucleotide sequence ID" value="NZ_JAAXOO010000007.1"/>
</dbReference>
<keyword evidence="3" id="KW-1185">Reference proteome</keyword>
<dbReference type="GO" id="GO:0005524">
    <property type="term" value="F:ATP binding"/>
    <property type="evidence" value="ECO:0007669"/>
    <property type="project" value="InterPro"/>
</dbReference>
<dbReference type="NCBIfam" id="NF006743">
    <property type="entry name" value="PRK09270.1-2"/>
    <property type="match status" value="1"/>
</dbReference>
<reference evidence="2 3" key="1">
    <citation type="submission" date="2020-04" db="EMBL/GenBank/DDBJ databases">
        <title>MicrobeNet Type strains.</title>
        <authorList>
            <person name="Nicholson A.C."/>
        </authorList>
    </citation>
    <scope>NUCLEOTIDE SEQUENCE [LARGE SCALE GENOMIC DNA]</scope>
    <source>
        <strain evidence="2 3">DSM 45078</strain>
    </source>
</reference>
<comment type="caution">
    <text evidence="2">The sequence shown here is derived from an EMBL/GenBank/DDBJ whole genome shotgun (WGS) entry which is preliminary data.</text>
</comment>
<organism evidence="2 3">
    <name type="scientific">Nocardia speluncae</name>
    <dbReference type="NCBI Taxonomy" id="419477"/>
    <lineage>
        <taxon>Bacteria</taxon>
        <taxon>Bacillati</taxon>
        <taxon>Actinomycetota</taxon>
        <taxon>Actinomycetes</taxon>
        <taxon>Mycobacteriales</taxon>
        <taxon>Nocardiaceae</taxon>
        <taxon>Nocardia</taxon>
    </lineage>
</organism>
<evidence type="ECO:0000313" key="3">
    <source>
        <dbReference type="Proteomes" id="UP000565715"/>
    </source>
</evidence>
<evidence type="ECO:0000259" key="1">
    <source>
        <dbReference type="Pfam" id="PF00485"/>
    </source>
</evidence>
<dbReference type="InterPro" id="IPR027417">
    <property type="entry name" value="P-loop_NTPase"/>
</dbReference>